<dbReference type="EMBL" id="CP042204">
    <property type="protein sequence ID" value="QDS78227.1"/>
    <property type="molecule type" value="Genomic_DNA"/>
</dbReference>
<feature type="compositionally biased region" description="Basic and acidic residues" evidence="1">
    <location>
        <begin position="7"/>
        <end position="19"/>
    </location>
</feature>
<feature type="compositionally biased region" description="Acidic residues" evidence="1">
    <location>
        <begin position="74"/>
        <end position="90"/>
    </location>
</feature>
<organism evidence="3 4">
    <name type="scientific">Venturia effusa</name>
    <dbReference type="NCBI Taxonomy" id="50376"/>
    <lineage>
        <taxon>Eukaryota</taxon>
        <taxon>Fungi</taxon>
        <taxon>Dikarya</taxon>
        <taxon>Ascomycota</taxon>
        <taxon>Pezizomycotina</taxon>
        <taxon>Dothideomycetes</taxon>
        <taxon>Pleosporomycetidae</taxon>
        <taxon>Venturiales</taxon>
        <taxon>Venturiaceae</taxon>
        <taxon>Venturia</taxon>
    </lineage>
</organism>
<feature type="region of interest" description="Disordered" evidence="1">
    <location>
        <begin position="1"/>
        <end position="111"/>
    </location>
</feature>
<feature type="transmembrane region" description="Helical" evidence="2">
    <location>
        <begin position="228"/>
        <end position="247"/>
    </location>
</feature>
<proteinExistence type="predicted"/>
<reference evidence="3 4" key="1">
    <citation type="submission" date="2019-07" db="EMBL/GenBank/DDBJ databases">
        <title>Finished genome of Venturia effusa.</title>
        <authorList>
            <person name="Young C.A."/>
            <person name="Cox M.P."/>
            <person name="Ganley A.R.D."/>
            <person name="David W.J."/>
        </authorList>
    </citation>
    <scope>NUCLEOTIDE SEQUENCE [LARGE SCALE GENOMIC DNA]</scope>
    <source>
        <strain evidence="4">albino</strain>
    </source>
</reference>
<feature type="compositionally biased region" description="Acidic residues" evidence="1">
    <location>
        <begin position="24"/>
        <end position="40"/>
    </location>
</feature>
<name>A0A517LRG2_9PEZI</name>
<dbReference type="OrthoDB" id="10496336at2759"/>
<dbReference type="Proteomes" id="UP000316270">
    <property type="component" value="Chromosome 20"/>
</dbReference>
<keyword evidence="2" id="KW-0472">Membrane</keyword>
<evidence type="ECO:0000313" key="3">
    <source>
        <dbReference type="EMBL" id="QDS78227.1"/>
    </source>
</evidence>
<accession>A0A517LRG2</accession>
<feature type="compositionally biased region" description="Basic and acidic residues" evidence="1">
    <location>
        <begin position="62"/>
        <end position="71"/>
    </location>
</feature>
<dbReference type="AlphaFoldDB" id="A0A517LRG2"/>
<evidence type="ECO:0000256" key="2">
    <source>
        <dbReference type="SAM" id="Phobius"/>
    </source>
</evidence>
<keyword evidence="4" id="KW-1185">Reference proteome</keyword>
<sequence length="457" mass="52812">MASPFQIRRDRAVQAKEYENDSVYQEEGEEEEDEDDEDEASQYTRATESPVEEEEDEDGEDEASRYSRESESPMWEEEEEEEEEDDDKDDESLSRSARTTPASLPPFDEPELRYLGSRRLQARAQSPIVIRTSLKHRHFLPHSRHVGSSEAQHRISSTPLPTNTPEPIVAEAQSHTERLTINGTESDLSWAVLLSKICNGPTSILGKIVNLILHGSKAVYGVVTGAKISIAVITLFITFFAVVCASYSSMEGFSLYMEFPFPTRRYLPSQGFTSPVSHHPTFRDHQNHVKNLADELQIVVQNAATCFEAAGQIKQNELLSVQPWRCSNMYEQYWDNRNPTGNPTILETRDKHMLREQLMDCLNSVHLIYLKEVKQAQRQNIPWWPVMDANFASKKGVTLDKVEKHNLVWQIYHKTWWRAKTAWNMQMTLPECFARVEKELEDWKLPYMRIARDLKSW</sequence>
<evidence type="ECO:0000313" key="4">
    <source>
        <dbReference type="Proteomes" id="UP000316270"/>
    </source>
</evidence>
<dbReference type="STRING" id="50376.A0A517LRG2"/>
<evidence type="ECO:0000256" key="1">
    <source>
        <dbReference type="SAM" id="MobiDB-lite"/>
    </source>
</evidence>
<feature type="region of interest" description="Disordered" evidence="1">
    <location>
        <begin position="145"/>
        <end position="165"/>
    </location>
</feature>
<feature type="compositionally biased region" description="Acidic residues" evidence="1">
    <location>
        <begin position="50"/>
        <end position="61"/>
    </location>
</feature>
<gene>
    <name evidence="3" type="ORF">FKW77_001858</name>
</gene>
<protein>
    <submittedName>
        <fullName evidence="3">Uncharacterized protein</fullName>
    </submittedName>
</protein>
<feature type="compositionally biased region" description="Polar residues" evidence="1">
    <location>
        <begin position="154"/>
        <end position="165"/>
    </location>
</feature>
<keyword evidence="2" id="KW-0812">Transmembrane</keyword>
<keyword evidence="2" id="KW-1133">Transmembrane helix</keyword>